<name>A0A5K7XFP3_9BACT</name>
<gene>
    <name evidence="4" type="ORF">PLANPX_4827</name>
</gene>
<dbReference type="SUPFAM" id="SSF52172">
    <property type="entry name" value="CheY-like"/>
    <property type="match status" value="1"/>
</dbReference>
<dbReference type="SMART" id="SM00448">
    <property type="entry name" value="REC"/>
    <property type="match status" value="1"/>
</dbReference>
<dbReference type="RefSeq" id="WP_172992222.1">
    <property type="nucleotide sequence ID" value="NZ_AP021861.1"/>
</dbReference>
<keyword evidence="5" id="KW-1185">Reference proteome</keyword>
<protein>
    <recommendedName>
        <fullName evidence="3">Response regulatory domain-containing protein</fullName>
    </recommendedName>
</protein>
<sequence>MPSLSPPRISIVTIEDDPAQARWINRVLSNFVPEDVELTSFTDARAAHAHLSEVWTDIVVTDLDMPDVDGLELIRQAKRLNPWVQSLILTAYSTSSALVTAGDIGAADYLVKPVGEGEIEEIVQQSISRLRRWRRSLSDTLWRSRHAIPADA</sequence>
<dbReference type="InterPro" id="IPR050595">
    <property type="entry name" value="Bact_response_regulator"/>
</dbReference>
<dbReference type="Pfam" id="PF00072">
    <property type="entry name" value="Response_reg"/>
    <property type="match status" value="1"/>
</dbReference>
<dbReference type="PANTHER" id="PTHR44591">
    <property type="entry name" value="STRESS RESPONSE REGULATOR PROTEIN 1"/>
    <property type="match status" value="1"/>
</dbReference>
<dbReference type="Proteomes" id="UP000326837">
    <property type="component" value="Chromosome"/>
</dbReference>
<dbReference type="InterPro" id="IPR011006">
    <property type="entry name" value="CheY-like_superfamily"/>
</dbReference>
<evidence type="ECO:0000313" key="5">
    <source>
        <dbReference type="Proteomes" id="UP000326837"/>
    </source>
</evidence>
<evidence type="ECO:0000313" key="4">
    <source>
        <dbReference type="EMBL" id="BBO35215.1"/>
    </source>
</evidence>
<dbReference type="CDD" id="cd00156">
    <property type="entry name" value="REC"/>
    <property type="match status" value="1"/>
</dbReference>
<evidence type="ECO:0000259" key="3">
    <source>
        <dbReference type="PROSITE" id="PS50110"/>
    </source>
</evidence>
<dbReference type="KEGG" id="lpav:PLANPX_4827"/>
<feature type="modified residue" description="4-aspartylphosphate" evidence="2">
    <location>
        <position position="62"/>
    </location>
</feature>
<feature type="domain" description="Response regulatory" evidence="3">
    <location>
        <begin position="10"/>
        <end position="127"/>
    </location>
</feature>
<keyword evidence="1 2" id="KW-0597">Phosphoprotein</keyword>
<dbReference type="PROSITE" id="PS50110">
    <property type="entry name" value="RESPONSE_REGULATORY"/>
    <property type="match status" value="1"/>
</dbReference>
<reference evidence="5" key="1">
    <citation type="submission" date="2019-10" db="EMBL/GenBank/DDBJ databases">
        <title>Lacipirellula parvula gen. nov., sp. nov., representing a lineage of planctomycetes widespread in freshwater anoxic habitats, and description of the family Lacipirellulaceae.</title>
        <authorList>
            <person name="Dedysh S.N."/>
            <person name="Kulichevskaya I.S."/>
            <person name="Beletsky A.V."/>
            <person name="Rakitin A.L."/>
            <person name="Mardanov A.V."/>
            <person name="Ivanova A.A."/>
            <person name="Saltykova V.X."/>
            <person name="Rijpstra W.I.C."/>
            <person name="Sinninghe Damste J.S."/>
            <person name="Ravin N.V."/>
        </authorList>
    </citation>
    <scope>NUCLEOTIDE SEQUENCE [LARGE SCALE GENOMIC DNA]</scope>
    <source>
        <strain evidence="5">PX69</strain>
    </source>
</reference>
<dbReference type="EMBL" id="AP021861">
    <property type="protein sequence ID" value="BBO35215.1"/>
    <property type="molecule type" value="Genomic_DNA"/>
</dbReference>
<evidence type="ECO:0000256" key="1">
    <source>
        <dbReference type="ARBA" id="ARBA00022553"/>
    </source>
</evidence>
<dbReference type="AlphaFoldDB" id="A0A5K7XFP3"/>
<accession>A0A5K7XFP3</accession>
<proteinExistence type="predicted"/>
<dbReference type="Gene3D" id="3.40.50.2300">
    <property type="match status" value="1"/>
</dbReference>
<dbReference type="InterPro" id="IPR001789">
    <property type="entry name" value="Sig_transdc_resp-reg_receiver"/>
</dbReference>
<evidence type="ECO:0000256" key="2">
    <source>
        <dbReference type="PROSITE-ProRule" id="PRU00169"/>
    </source>
</evidence>
<dbReference type="GO" id="GO:0000160">
    <property type="term" value="P:phosphorelay signal transduction system"/>
    <property type="evidence" value="ECO:0007669"/>
    <property type="project" value="InterPro"/>
</dbReference>
<organism evidence="4 5">
    <name type="scientific">Lacipirellula parvula</name>
    <dbReference type="NCBI Taxonomy" id="2650471"/>
    <lineage>
        <taxon>Bacteria</taxon>
        <taxon>Pseudomonadati</taxon>
        <taxon>Planctomycetota</taxon>
        <taxon>Planctomycetia</taxon>
        <taxon>Pirellulales</taxon>
        <taxon>Lacipirellulaceae</taxon>
        <taxon>Lacipirellula</taxon>
    </lineage>
</organism>
<dbReference type="PANTHER" id="PTHR44591:SF3">
    <property type="entry name" value="RESPONSE REGULATORY DOMAIN-CONTAINING PROTEIN"/>
    <property type="match status" value="1"/>
</dbReference>